<name>A0A9J6A793_SOLCO</name>
<feature type="compositionally biased region" description="Low complexity" evidence="1">
    <location>
        <begin position="14"/>
        <end position="34"/>
    </location>
</feature>
<keyword evidence="3" id="KW-1185">Reference proteome</keyword>
<sequence length="92" mass="9413">MQAVDGRIPVPVHTSNSGATSSAGPASSTATGRSQNQTVVVQNPMSLDESGKLMCTKGLTICGNIAKVIEHLGSSNVDFLESVNVAKLDSVV</sequence>
<proteinExistence type="predicted"/>
<gene>
    <name evidence="2" type="ORF">H5410_005679</name>
</gene>
<dbReference type="Proteomes" id="UP000824120">
    <property type="component" value="Chromosome 2"/>
</dbReference>
<reference evidence="2 3" key="1">
    <citation type="submission" date="2020-09" db="EMBL/GenBank/DDBJ databases">
        <title>De no assembly of potato wild relative species, Solanum commersonii.</title>
        <authorList>
            <person name="Cho K."/>
        </authorList>
    </citation>
    <scope>NUCLEOTIDE SEQUENCE [LARGE SCALE GENOMIC DNA]</scope>
    <source>
        <strain evidence="2">LZ3.2</strain>
        <tissue evidence="2">Leaf</tissue>
    </source>
</reference>
<protein>
    <submittedName>
        <fullName evidence="2">Uncharacterized protein</fullName>
    </submittedName>
</protein>
<evidence type="ECO:0000313" key="2">
    <source>
        <dbReference type="EMBL" id="KAG5620461.1"/>
    </source>
</evidence>
<dbReference type="EMBL" id="JACXVP010000002">
    <property type="protein sequence ID" value="KAG5620461.1"/>
    <property type="molecule type" value="Genomic_DNA"/>
</dbReference>
<feature type="region of interest" description="Disordered" evidence="1">
    <location>
        <begin position="1"/>
        <end position="38"/>
    </location>
</feature>
<evidence type="ECO:0000256" key="1">
    <source>
        <dbReference type="SAM" id="MobiDB-lite"/>
    </source>
</evidence>
<comment type="caution">
    <text evidence="2">The sequence shown here is derived from an EMBL/GenBank/DDBJ whole genome shotgun (WGS) entry which is preliminary data.</text>
</comment>
<accession>A0A9J6A793</accession>
<dbReference type="AlphaFoldDB" id="A0A9J6A793"/>
<evidence type="ECO:0000313" key="3">
    <source>
        <dbReference type="Proteomes" id="UP000824120"/>
    </source>
</evidence>
<organism evidence="2 3">
    <name type="scientific">Solanum commersonii</name>
    <name type="common">Commerson's wild potato</name>
    <name type="synonym">Commerson's nightshade</name>
    <dbReference type="NCBI Taxonomy" id="4109"/>
    <lineage>
        <taxon>Eukaryota</taxon>
        <taxon>Viridiplantae</taxon>
        <taxon>Streptophyta</taxon>
        <taxon>Embryophyta</taxon>
        <taxon>Tracheophyta</taxon>
        <taxon>Spermatophyta</taxon>
        <taxon>Magnoliopsida</taxon>
        <taxon>eudicotyledons</taxon>
        <taxon>Gunneridae</taxon>
        <taxon>Pentapetalae</taxon>
        <taxon>asterids</taxon>
        <taxon>lamiids</taxon>
        <taxon>Solanales</taxon>
        <taxon>Solanaceae</taxon>
        <taxon>Solanoideae</taxon>
        <taxon>Solaneae</taxon>
        <taxon>Solanum</taxon>
    </lineage>
</organism>